<gene>
    <name evidence="9" type="ORF">WJX75_005959</name>
</gene>
<evidence type="ECO:0000256" key="2">
    <source>
        <dbReference type="ARBA" id="ARBA00022448"/>
    </source>
</evidence>
<keyword evidence="4" id="KW-0677">Repeat</keyword>
<protein>
    <recommendedName>
        <fullName evidence="11">Mitochondrial carrier</fullName>
    </recommendedName>
</protein>
<proteinExistence type="inferred from homology"/>
<reference evidence="9 10" key="1">
    <citation type="journal article" date="2024" name="Nat. Commun.">
        <title>Phylogenomics reveals the evolutionary origins of lichenization in chlorophyte algae.</title>
        <authorList>
            <person name="Puginier C."/>
            <person name="Libourel C."/>
            <person name="Otte J."/>
            <person name="Skaloud P."/>
            <person name="Haon M."/>
            <person name="Grisel S."/>
            <person name="Petersen M."/>
            <person name="Berrin J.G."/>
            <person name="Delaux P.M."/>
            <person name="Dal Grande F."/>
            <person name="Keller J."/>
        </authorList>
    </citation>
    <scope>NUCLEOTIDE SEQUENCE [LARGE SCALE GENOMIC DNA]</scope>
    <source>
        <strain evidence="9 10">SAG 216-7</strain>
    </source>
</reference>
<comment type="similarity">
    <text evidence="7">Belongs to the mitochondrial carrier (TC 2.A.29) family.</text>
</comment>
<dbReference type="Proteomes" id="UP001491310">
    <property type="component" value="Unassembled WGS sequence"/>
</dbReference>
<evidence type="ECO:0000256" key="7">
    <source>
        <dbReference type="RuleBase" id="RU000488"/>
    </source>
</evidence>
<dbReference type="Gene3D" id="1.50.40.10">
    <property type="entry name" value="Mitochondrial carrier domain"/>
    <property type="match status" value="1"/>
</dbReference>
<dbReference type="PRINTS" id="PR00926">
    <property type="entry name" value="MITOCARRIER"/>
</dbReference>
<evidence type="ECO:0000256" key="6">
    <source>
        <dbReference type="PROSITE-ProRule" id="PRU00282"/>
    </source>
</evidence>
<dbReference type="Pfam" id="PF00153">
    <property type="entry name" value="Mito_carr"/>
    <property type="match status" value="3"/>
</dbReference>
<dbReference type="PANTHER" id="PTHR24089">
    <property type="entry name" value="SOLUTE CARRIER FAMILY 25"/>
    <property type="match status" value="1"/>
</dbReference>
<evidence type="ECO:0000313" key="9">
    <source>
        <dbReference type="EMBL" id="KAK9917574.1"/>
    </source>
</evidence>
<evidence type="ECO:0000256" key="4">
    <source>
        <dbReference type="ARBA" id="ARBA00022737"/>
    </source>
</evidence>
<evidence type="ECO:0000313" key="10">
    <source>
        <dbReference type="Proteomes" id="UP001491310"/>
    </source>
</evidence>
<feature type="repeat" description="Solcar" evidence="6">
    <location>
        <begin position="146"/>
        <end position="232"/>
    </location>
</feature>
<keyword evidence="2 7" id="KW-0813">Transport</keyword>
<comment type="caution">
    <text evidence="9">The sequence shown here is derived from an EMBL/GenBank/DDBJ whole genome shotgun (WGS) entry which is preliminary data.</text>
</comment>
<dbReference type="InterPro" id="IPR018108">
    <property type="entry name" value="MCP_transmembrane"/>
</dbReference>
<keyword evidence="5 6" id="KW-0472">Membrane</keyword>
<comment type="subcellular location">
    <subcellularLocation>
        <location evidence="1">Membrane</location>
        <topology evidence="1">Multi-pass membrane protein</topology>
    </subcellularLocation>
</comment>
<feature type="repeat" description="Solcar" evidence="6">
    <location>
        <begin position="242"/>
        <end position="330"/>
    </location>
</feature>
<evidence type="ECO:0000256" key="8">
    <source>
        <dbReference type="SAM" id="MobiDB-lite"/>
    </source>
</evidence>
<keyword evidence="10" id="KW-1185">Reference proteome</keyword>
<evidence type="ECO:0008006" key="11">
    <source>
        <dbReference type="Google" id="ProtNLM"/>
    </source>
</evidence>
<accession>A0ABR2Z047</accession>
<dbReference type="InterPro" id="IPR023395">
    <property type="entry name" value="MCP_dom_sf"/>
</dbReference>
<dbReference type="PROSITE" id="PS50920">
    <property type="entry name" value="SOLCAR"/>
    <property type="match status" value="3"/>
</dbReference>
<feature type="region of interest" description="Disordered" evidence="8">
    <location>
        <begin position="29"/>
        <end position="50"/>
    </location>
</feature>
<sequence length="341" mass="36579">MAAGAGYARPSTALEGDVLGSSEATADMMARSTDAQSPETSRQCADTSPAFSNRSYTAPLARLTILYQVNGLDAVVGTSGRIGLTQAFRQVIQREGVMALWKGNGVTIVHRLPYSAVNFWAYERATQLWLQHYPPPAGVQQGAGTADMLRRLAAGGAAGLCACTLAYPLDLVRTRLSAQTKTQYYTGIVHAMRTIVRDEGARGLYRGLGATLLQVTPSLAINYTAYGTLRSHWLQAHGDSSHTVAMSLLCGGAAGLISSTATFPLDLIRRRMQLEGQAGTRMYKGYADVARSVMANGGLRGFYAGILPEYFKVIPGVAIGYCMYEFMRKSLGVQTNPGAER</sequence>
<feature type="repeat" description="Solcar" evidence="6">
    <location>
        <begin position="40"/>
        <end position="128"/>
    </location>
</feature>
<evidence type="ECO:0000256" key="5">
    <source>
        <dbReference type="ARBA" id="ARBA00023136"/>
    </source>
</evidence>
<evidence type="ECO:0000256" key="3">
    <source>
        <dbReference type="ARBA" id="ARBA00022692"/>
    </source>
</evidence>
<dbReference type="SUPFAM" id="SSF103506">
    <property type="entry name" value="Mitochondrial carrier"/>
    <property type="match status" value="1"/>
</dbReference>
<name>A0ABR2Z047_9CHLO</name>
<organism evidence="9 10">
    <name type="scientific">Coccomyxa subellipsoidea</name>
    <dbReference type="NCBI Taxonomy" id="248742"/>
    <lineage>
        <taxon>Eukaryota</taxon>
        <taxon>Viridiplantae</taxon>
        <taxon>Chlorophyta</taxon>
        <taxon>core chlorophytes</taxon>
        <taxon>Trebouxiophyceae</taxon>
        <taxon>Trebouxiophyceae incertae sedis</taxon>
        <taxon>Coccomyxaceae</taxon>
        <taxon>Coccomyxa</taxon>
    </lineage>
</organism>
<evidence type="ECO:0000256" key="1">
    <source>
        <dbReference type="ARBA" id="ARBA00004141"/>
    </source>
</evidence>
<dbReference type="EMBL" id="JALJOT010000002">
    <property type="protein sequence ID" value="KAK9917574.1"/>
    <property type="molecule type" value="Genomic_DNA"/>
</dbReference>
<dbReference type="InterPro" id="IPR002067">
    <property type="entry name" value="MCP"/>
</dbReference>
<feature type="compositionally biased region" description="Polar residues" evidence="8">
    <location>
        <begin position="33"/>
        <end position="50"/>
    </location>
</feature>
<keyword evidence="3 6" id="KW-0812">Transmembrane</keyword>